<evidence type="ECO:0000313" key="2">
    <source>
        <dbReference type="EMBL" id="CAF1465831.1"/>
    </source>
</evidence>
<dbReference type="InterPro" id="IPR045499">
    <property type="entry name" value="DUF6492"/>
</dbReference>
<organism evidence="2 3">
    <name type="scientific">Adineta steineri</name>
    <dbReference type="NCBI Taxonomy" id="433720"/>
    <lineage>
        <taxon>Eukaryota</taxon>
        <taxon>Metazoa</taxon>
        <taxon>Spiralia</taxon>
        <taxon>Gnathifera</taxon>
        <taxon>Rotifera</taxon>
        <taxon>Eurotatoria</taxon>
        <taxon>Bdelloidea</taxon>
        <taxon>Adinetida</taxon>
        <taxon>Adinetidae</taxon>
        <taxon>Adineta</taxon>
    </lineage>
</organism>
<gene>
    <name evidence="2" type="ORF">JYZ213_LOCUS41519</name>
</gene>
<dbReference type="EMBL" id="CAJNOG010001709">
    <property type="protein sequence ID" value="CAF1465831.1"/>
    <property type="molecule type" value="Genomic_DNA"/>
</dbReference>
<reference evidence="2" key="1">
    <citation type="submission" date="2021-02" db="EMBL/GenBank/DDBJ databases">
        <authorList>
            <person name="Nowell W R."/>
        </authorList>
    </citation>
    <scope>NUCLEOTIDE SEQUENCE</scope>
</reference>
<sequence length="469" mass="54809">MDTKYHKLDNSGGDVKSINTIPQTTKLFILHVFKAVLNIPVTCSKFCRSIIYITLFFVTLSSISVLISNGKAKMNFRPTPHTPLLATTHHVQPLKCIADRNQPEWPRPVQTDNKSNNNLTVVIVTARPEFKRLSVTMAALLSHLDSRRITEVMLLVPPKDIHLLQPHFPVEYKKYWPWTISIVPDDILLKHIKTDSYRLQMMFKLMVAQIVKTEFYLILDSDCVAVWPIHVEQLLHQNKTSSLYQSIYKAEDRSVHEKWWIESERLIQVKLESCVPNDKSKTSLIGVTPSILSRTISLRTLCRLQKLYDDETFLTKMANWELSPPKPDHMWTEYTLYYITGRCTQLFDTYHINDSSLLSSNSMPKVDLYGLSIWSDKDWTKENQNKLIDSINNGLRWRQKEIDEANGQAIIDKSINEHSLFTVLQGRHNVDTKLYHQYFYPLYMKYLQEQKQMDKLVPLIEYMAQQFRN</sequence>
<keyword evidence="1" id="KW-1133">Transmembrane helix</keyword>
<dbReference type="Pfam" id="PF20102">
    <property type="entry name" value="DUF6492"/>
    <property type="match status" value="1"/>
</dbReference>
<evidence type="ECO:0000313" key="3">
    <source>
        <dbReference type="Proteomes" id="UP000663845"/>
    </source>
</evidence>
<feature type="transmembrane region" description="Helical" evidence="1">
    <location>
        <begin position="50"/>
        <end position="67"/>
    </location>
</feature>
<keyword evidence="1" id="KW-0812">Transmembrane</keyword>
<dbReference type="AlphaFoldDB" id="A0A815QS70"/>
<accession>A0A815QS70</accession>
<protein>
    <submittedName>
        <fullName evidence="2">Uncharacterized protein</fullName>
    </submittedName>
</protein>
<keyword evidence="1" id="KW-0472">Membrane</keyword>
<name>A0A815QS70_9BILA</name>
<evidence type="ECO:0000256" key="1">
    <source>
        <dbReference type="SAM" id="Phobius"/>
    </source>
</evidence>
<proteinExistence type="predicted"/>
<comment type="caution">
    <text evidence="2">The sequence shown here is derived from an EMBL/GenBank/DDBJ whole genome shotgun (WGS) entry which is preliminary data.</text>
</comment>
<dbReference type="Proteomes" id="UP000663845">
    <property type="component" value="Unassembled WGS sequence"/>
</dbReference>